<keyword evidence="10 11" id="KW-0804">Transcription</keyword>
<feature type="binding site" evidence="11">
    <location>
        <position position="58"/>
    </location>
    <ligand>
        <name>[4Fe-4S] cluster</name>
        <dbReference type="ChEBI" id="CHEBI:49883"/>
    </ligand>
</feature>
<dbReference type="PANTHER" id="PTHR38839">
    <property type="entry name" value="TRANSCRIPTIONAL REGULATOR WHID-RELATED"/>
    <property type="match status" value="1"/>
</dbReference>
<feature type="binding site" evidence="11">
    <location>
        <position position="61"/>
    </location>
    <ligand>
        <name>[4Fe-4S] cluster</name>
        <dbReference type="ChEBI" id="CHEBI:49883"/>
    </ligand>
</feature>
<keyword evidence="3 11" id="KW-0004">4Fe-4S</keyword>
<evidence type="ECO:0000256" key="5">
    <source>
        <dbReference type="ARBA" id="ARBA00023004"/>
    </source>
</evidence>
<comment type="similarity">
    <text evidence="2 11">Belongs to the WhiB family.</text>
</comment>
<evidence type="ECO:0000256" key="9">
    <source>
        <dbReference type="ARBA" id="ARBA00023157"/>
    </source>
</evidence>
<keyword evidence="8 11" id="KW-0238">DNA-binding</keyword>
<evidence type="ECO:0000256" key="1">
    <source>
        <dbReference type="ARBA" id="ARBA00004496"/>
    </source>
</evidence>
<evidence type="ECO:0000256" key="4">
    <source>
        <dbReference type="ARBA" id="ARBA00022723"/>
    </source>
</evidence>
<dbReference type="Pfam" id="PF02467">
    <property type="entry name" value="Whib"/>
    <property type="match status" value="1"/>
</dbReference>
<dbReference type="GO" id="GO:0047134">
    <property type="term" value="F:protein-disulfide reductase [NAD(P)H] activity"/>
    <property type="evidence" value="ECO:0007669"/>
    <property type="project" value="TreeGrafter"/>
</dbReference>
<name>A0A1H6JGW0_MYCRU</name>
<evidence type="ECO:0000313" key="13">
    <source>
        <dbReference type="EMBL" id="SEH61184.1"/>
    </source>
</evidence>
<gene>
    <name evidence="11" type="primary">whiB</name>
    <name evidence="13" type="ORF">SAMN04489835_2012</name>
</gene>
<dbReference type="InterPro" id="IPR003482">
    <property type="entry name" value="Whib"/>
</dbReference>
<evidence type="ECO:0000256" key="11">
    <source>
        <dbReference type="HAMAP-Rule" id="MF_01479"/>
    </source>
</evidence>
<dbReference type="GO" id="GO:0003677">
    <property type="term" value="F:DNA binding"/>
    <property type="evidence" value="ECO:0007669"/>
    <property type="project" value="UniProtKB-UniRule"/>
</dbReference>
<evidence type="ECO:0000256" key="10">
    <source>
        <dbReference type="ARBA" id="ARBA00023163"/>
    </source>
</evidence>
<evidence type="ECO:0000313" key="14">
    <source>
        <dbReference type="Proteomes" id="UP000182915"/>
    </source>
</evidence>
<reference evidence="14" key="1">
    <citation type="submission" date="2016-10" db="EMBL/GenBank/DDBJ databases">
        <authorList>
            <person name="Varghese N."/>
            <person name="Submissions S."/>
        </authorList>
    </citation>
    <scope>NUCLEOTIDE SEQUENCE [LARGE SCALE GENOMIC DNA]</scope>
    <source>
        <strain evidence="14">DSM 45405</strain>
    </source>
</reference>
<feature type="binding site" evidence="11">
    <location>
        <position position="28"/>
    </location>
    <ligand>
        <name>[4Fe-4S] cluster</name>
        <dbReference type="ChEBI" id="CHEBI:49883"/>
    </ligand>
</feature>
<feature type="domain" description="4Fe-4S Wbl-type" evidence="12">
    <location>
        <begin position="27"/>
        <end position="91"/>
    </location>
</feature>
<dbReference type="GO" id="GO:0051539">
    <property type="term" value="F:4 iron, 4 sulfur cluster binding"/>
    <property type="evidence" value="ECO:0007669"/>
    <property type="project" value="UniProtKB-UniRule"/>
</dbReference>
<dbReference type="GO" id="GO:0045454">
    <property type="term" value="P:cell redox homeostasis"/>
    <property type="evidence" value="ECO:0007669"/>
    <property type="project" value="TreeGrafter"/>
</dbReference>
<comment type="subcellular location">
    <subcellularLocation>
        <location evidence="1 11">Cytoplasm</location>
    </subcellularLocation>
</comment>
<feature type="binding site" evidence="11">
    <location>
        <position position="67"/>
    </location>
    <ligand>
        <name>[4Fe-4S] cluster</name>
        <dbReference type="ChEBI" id="CHEBI:49883"/>
    </ligand>
</feature>
<keyword evidence="5 11" id="KW-0408">Iron</keyword>
<comment type="PTM">
    <text evidence="11">The Fe-S cluster can be nitrosylated by nitric oxide (NO).</text>
</comment>
<dbReference type="RefSeq" id="WP_083407003.1">
    <property type="nucleotide sequence ID" value="NZ_LT629971.1"/>
</dbReference>
<dbReference type="InterPro" id="IPR034768">
    <property type="entry name" value="4FE4S_WBL"/>
</dbReference>
<dbReference type="GO" id="GO:0045892">
    <property type="term" value="P:negative regulation of DNA-templated transcription"/>
    <property type="evidence" value="ECO:0007669"/>
    <property type="project" value="TreeGrafter"/>
</dbReference>
<dbReference type="GO" id="GO:0046872">
    <property type="term" value="F:metal ion binding"/>
    <property type="evidence" value="ECO:0007669"/>
    <property type="project" value="UniProtKB-KW"/>
</dbReference>
<keyword evidence="7 11" id="KW-0805">Transcription regulation</keyword>
<dbReference type="EMBL" id="LT629971">
    <property type="protein sequence ID" value="SEH61184.1"/>
    <property type="molecule type" value="Genomic_DNA"/>
</dbReference>
<evidence type="ECO:0000256" key="2">
    <source>
        <dbReference type="ARBA" id="ARBA00006597"/>
    </source>
</evidence>
<dbReference type="AlphaFoldDB" id="A0A1H6JGW0"/>
<keyword evidence="14" id="KW-1185">Reference proteome</keyword>
<comment type="cofactor">
    <cofactor evidence="11">
        <name>[4Fe-4S] cluster</name>
        <dbReference type="ChEBI" id="CHEBI:49883"/>
    </cofactor>
    <text evidence="11">Binds 1 [4Fe-4S] cluster per subunit. Following nitrosylation of the [4Fe-4S] cluster binds 1 [4Fe-8(NO)] cluster per subunit.</text>
</comment>
<protein>
    <recommendedName>
        <fullName evidence="11">Transcriptional regulator WhiB</fullName>
    </recommendedName>
</protein>
<dbReference type="GO" id="GO:0005737">
    <property type="term" value="C:cytoplasm"/>
    <property type="evidence" value="ECO:0007669"/>
    <property type="project" value="UniProtKB-SubCell"/>
</dbReference>
<keyword evidence="9 11" id="KW-1015">Disulfide bond</keyword>
<keyword evidence="6 11" id="KW-0411">Iron-sulfur</keyword>
<organism evidence="13 14">
    <name type="scientific">Mycolicibacterium rutilum</name>
    <name type="common">Mycobacterium rutilum</name>
    <dbReference type="NCBI Taxonomy" id="370526"/>
    <lineage>
        <taxon>Bacteria</taxon>
        <taxon>Bacillati</taxon>
        <taxon>Actinomycetota</taxon>
        <taxon>Actinomycetes</taxon>
        <taxon>Mycobacteriales</taxon>
        <taxon>Mycobacteriaceae</taxon>
        <taxon>Mycolicibacterium</taxon>
    </lineage>
</organism>
<dbReference type="PROSITE" id="PS51674">
    <property type="entry name" value="4FE4S_WBL"/>
    <property type="match status" value="1"/>
</dbReference>
<keyword evidence="11" id="KW-0963">Cytoplasm</keyword>
<evidence type="ECO:0000256" key="7">
    <source>
        <dbReference type="ARBA" id="ARBA00023015"/>
    </source>
</evidence>
<proteinExistence type="inferred from homology"/>
<dbReference type="STRING" id="370526.SAMN04489835_2012"/>
<accession>A0A1H6JGW0</accession>
<dbReference type="GO" id="GO:0035731">
    <property type="term" value="F:dinitrosyl-iron complex binding"/>
    <property type="evidence" value="ECO:0007669"/>
    <property type="project" value="UniProtKB-UniRule"/>
</dbReference>
<sequence length="94" mass="10743">MDIPQVERDRPSRPIRAENVDWQLRARCRGLPTEIFFAFDSVRGSDRTAREEAAKKVCRSCVVHGECLRYALASLEPWGIWGATTPAERRRIAS</sequence>
<dbReference type="HAMAP" id="MF_01479">
    <property type="entry name" value="WhiB"/>
    <property type="match status" value="1"/>
</dbReference>
<comment type="PTM">
    <text evidence="11">Upon Fe-S cluster removal intramolecular disulfide bonds are formed.</text>
</comment>
<evidence type="ECO:0000256" key="8">
    <source>
        <dbReference type="ARBA" id="ARBA00023125"/>
    </source>
</evidence>
<evidence type="ECO:0000259" key="12">
    <source>
        <dbReference type="PROSITE" id="PS51674"/>
    </source>
</evidence>
<dbReference type="Proteomes" id="UP000182915">
    <property type="component" value="Chromosome I"/>
</dbReference>
<evidence type="ECO:0000256" key="3">
    <source>
        <dbReference type="ARBA" id="ARBA00022485"/>
    </source>
</evidence>
<dbReference type="OrthoDB" id="4763193at2"/>
<evidence type="ECO:0000256" key="6">
    <source>
        <dbReference type="ARBA" id="ARBA00023014"/>
    </source>
</evidence>
<comment type="function">
    <text evidence="11">Acts as a transcriptional regulator. Probably redox-responsive. The apo- but not holo-form probably binds DNA.</text>
</comment>
<keyword evidence="4 11" id="KW-0479">Metal-binding</keyword>